<dbReference type="EMBL" id="EU954768">
    <property type="protein sequence ID" value="ACG26886.1"/>
    <property type="molecule type" value="mRNA"/>
</dbReference>
<sequence length="107" mass="11013">MAATAAAAGVEFPLIGVAVATLIVTVLVAAVMRRRRRPWHQAPLVEGKPAPEAGCAVSDGGTDVIIVGAGVAGSALAYTLGKVVSLVSSSLFLRWHGSTMWLKPESF</sequence>
<keyword evidence="1" id="KW-0472">Membrane</keyword>
<evidence type="ECO:0000256" key="1">
    <source>
        <dbReference type="SAM" id="Phobius"/>
    </source>
</evidence>
<reference evidence="2" key="1">
    <citation type="journal article" date="2009" name="Plant Mol. Biol.">
        <title>Insights into corn genes derived from large-scale cDNA sequencing.</title>
        <authorList>
            <person name="Alexandrov N.N."/>
            <person name="Brover V.V."/>
            <person name="Freidin S."/>
            <person name="Troukhan M.E."/>
            <person name="Tatarinova T.V."/>
            <person name="Zhang H."/>
            <person name="Swaller T.J."/>
            <person name="Lu Y.P."/>
            <person name="Bouck J."/>
            <person name="Flavell R.B."/>
            <person name="Feldmann K.A."/>
        </authorList>
    </citation>
    <scope>NUCLEOTIDE SEQUENCE</scope>
</reference>
<proteinExistence type="evidence at transcript level"/>
<keyword evidence="1" id="KW-1133">Transmembrane helix</keyword>
<dbReference type="HOGENOM" id="CLU_175819_0_0_1"/>
<dbReference type="AlphaFoldDB" id="B6SPV3"/>
<organism evidence="2">
    <name type="scientific">Zea mays</name>
    <name type="common">Maize</name>
    <dbReference type="NCBI Taxonomy" id="4577"/>
    <lineage>
        <taxon>Eukaryota</taxon>
        <taxon>Viridiplantae</taxon>
        <taxon>Streptophyta</taxon>
        <taxon>Embryophyta</taxon>
        <taxon>Tracheophyta</taxon>
        <taxon>Spermatophyta</taxon>
        <taxon>Magnoliopsida</taxon>
        <taxon>Liliopsida</taxon>
        <taxon>Poales</taxon>
        <taxon>Poaceae</taxon>
        <taxon>PACMAD clade</taxon>
        <taxon>Panicoideae</taxon>
        <taxon>Andropogonodae</taxon>
        <taxon>Andropogoneae</taxon>
        <taxon>Tripsacinae</taxon>
        <taxon>Zea</taxon>
    </lineage>
</organism>
<dbReference type="ExpressionAtlas" id="B6SPV3">
    <property type="expression patterns" value="baseline and differential"/>
</dbReference>
<evidence type="ECO:0000313" key="2">
    <source>
        <dbReference type="EMBL" id="ACG26886.1"/>
    </source>
</evidence>
<evidence type="ECO:0008006" key="3">
    <source>
        <dbReference type="Google" id="ProtNLM"/>
    </source>
</evidence>
<name>B6SPV3_MAIZE</name>
<accession>B6SPV3</accession>
<feature type="transmembrane region" description="Helical" evidence="1">
    <location>
        <begin position="12"/>
        <end position="32"/>
    </location>
</feature>
<protein>
    <recommendedName>
        <fullName evidence="3">Squalene monooxygenase</fullName>
    </recommendedName>
</protein>
<keyword evidence="1" id="KW-0812">Transmembrane</keyword>